<sequence>VGDDVTSLPFRLLGTPVGILALIMPFTLRVVVEDTPRSVDESNFDAYLPYRDYSHSPELVIMKIKQIIITTLIVYVMIIVFTCIAAKQGDLWSSVKIAYVNLNLGSLQQDSMQSPQNTFSKPSPIHICHIYCSALQWCNVWCIDPSSDSICYFYELYVVSGYQETSNTNVYSCYTRSPKDYAIGATIEGSPPHPTYPNRMLENLIDGFYRHPNVNFCYYSSDFYNPWFKLDLGRVIPITRIMFILPNSIHSLKYINIEVRVGKENVTESNFSSQKLFGFFPGPSAKNQVVIMENEEPVHARYVTVQRWSDVTLCTPTGSNPDHFCRFMLCHIEINS</sequence>
<name>A0AAN8WNY4_HALRR</name>
<reference evidence="2 3" key="1">
    <citation type="submission" date="2023-11" db="EMBL/GenBank/DDBJ databases">
        <title>Halocaridina rubra genome assembly.</title>
        <authorList>
            <person name="Smith C."/>
        </authorList>
    </citation>
    <scope>NUCLEOTIDE SEQUENCE [LARGE SCALE GENOMIC DNA]</scope>
    <source>
        <strain evidence="2">EP-1</strain>
        <tissue evidence="2">Whole</tissue>
    </source>
</reference>
<dbReference type="AlphaFoldDB" id="A0AAN8WNY4"/>
<evidence type="ECO:0000256" key="1">
    <source>
        <dbReference type="SAM" id="Phobius"/>
    </source>
</evidence>
<dbReference type="SUPFAM" id="SSF49785">
    <property type="entry name" value="Galactose-binding domain-like"/>
    <property type="match status" value="1"/>
</dbReference>
<evidence type="ECO:0000313" key="2">
    <source>
        <dbReference type="EMBL" id="KAK7065493.1"/>
    </source>
</evidence>
<dbReference type="EMBL" id="JAXCGZ010020772">
    <property type="protein sequence ID" value="KAK7065493.1"/>
    <property type="molecule type" value="Genomic_DNA"/>
</dbReference>
<dbReference type="Gene3D" id="2.60.120.260">
    <property type="entry name" value="Galactose-binding domain-like"/>
    <property type="match status" value="1"/>
</dbReference>
<keyword evidence="1" id="KW-1133">Transmembrane helix</keyword>
<keyword evidence="1" id="KW-0812">Transmembrane</keyword>
<feature type="non-terminal residue" evidence="2">
    <location>
        <position position="1"/>
    </location>
</feature>
<keyword evidence="1" id="KW-0472">Membrane</keyword>
<feature type="transmembrane region" description="Helical" evidence="1">
    <location>
        <begin position="67"/>
        <end position="86"/>
    </location>
</feature>
<proteinExistence type="predicted"/>
<evidence type="ECO:0000313" key="3">
    <source>
        <dbReference type="Proteomes" id="UP001381693"/>
    </source>
</evidence>
<accession>A0AAN8WNY4</accession>
<comment type="caution">
    <text evidence="2">The sequence shown here is derived from an EMBL/GenBank/DDBJ whole genome shotgun (WGS) entry which is preliminary data.</text>
</comment>
<dbReference type="Proteomes" id="UP001381693">
    <property type="component" value="Unassembled WGS sequence"/>
</dbReference>
<organism evidence="2 3">
    <name type="scientific">Halocaridina rubra</name>
    <name type="common">Hawaiian red shrimp</name>
    <dbReference type="NCBI Taxonomy" id="373956"/>
    <lineage>
        <taxon>Eukaryota</taxon>
        <taxon>Metazoa</taxon>
        <taxon>Ecdysozoa</taxon>
        <taxon>Arthropoda</taxon>
        <taxon>Crustacea</taxon>
        <taxon>Multicrustacea</taxon>
        <taxon>Malacostraca</taxon>
        <taxon>Eumalacostraca</taxon>
        <taxon>Eucarida</taxon>
        <taxon>Decapoda</taxon>
        <taxon>Pleocyemata</taxon>
        <taxon>Caridea</taxon>
        <taxon>Atyoidea</taxon>
        <taxon>Atyidae</taxon>
        <taxon>Halocaridina</taxon>
    </lineage>
</organism>
<gene>
    <name evidence="2" type="ORF">SK128_020824</name>
</gene>
<protein>
    <submittedName>
        <fullName evidence="2">Uncharacterized protein</fullName>
    </submittedName>
</protein>
<keyword evidence="3" id="KW-1185">Reference proteome</keyword>
<feature type="transmembrane region" description="Helical" evidence="1">
    <location>
        <begin position="12"/>
        <end position="32"/>
    </location>
</feature>
<dbReference type="InterPro" id="IPR008979">
    <property type="entry name" value="Galactose-bd-like_sf"/>
</dbReference>